<evidence type="ECO:0000313" key="1">
    <source>
        <dbReference type="EMBL" id="MDM4015896.1"/>
    </source>
</evidence>
<accession>A0ABT7PI21</accession>
<organism evidence="1 2">
    <name type="scientific">Roseiconus lacunae</name>
    <dbReference type="NCBI Taxonomy" id="2605694"/>
    <lineage>
        <taxon>Bacteria</taxon>
        <taxon>Pseudomonadati</taxon>
        <taxon>Planctomycetota</taxon>
        <taxon>Planctomycetia</taxon>
        <taxon>Pirellulales</taxon>
        <taxon>Pirellulaceae</taxon>
        <taxon>Roseiconus</taxon>
    </lineage>
</organism>
<keyword evidence="2" id="KW-1185">Reference proteome</keyword>
<dbReference type="EMBL" id="JASZZN010000006">
    <property type="protein sequence ID" value="MDM4015896.1"/>
    <property type="molecule type" value="Genomic_DNA"/>
</dbReference>
<evidence type="ECO:0000313" key="2">
    <source>
        <dbReference type="Proteomes" id="UP001239462"/>
    </source>
</evidence>
<dbReference type="RefSeq" id="WP_149497562.1">
    <property type="nucleotide sequence ID" value="NZ_JASZZN010000006.1"/>
</dbReference>
<comment type="caution">
    <text evidence="1">The sequence shown here is derived from an EMBL/GenBank/DDBJ whole genome shotgun (WGS) entry which is preliminary data.</text>
</comment>
<dbReference type="Proteomes" id="UP001239462">
    <property type="component" value="Unassembled WGS sequence"/>
</dbReference>
<sequence length="155" mass="17773">MDWKEVRACFTEVKTMDFDTKNSGRHSIYSATINSSEASNIKSCLEGFWTKVAACFDGERIDYLRVELWADSGRLICFGVGEAGEQRIGECTIQVTINQFAEDWLEVEESSDEEFDSKTDQLNRRYIAFSELARRRQAPAIPVKYFDTDSDKPLK</sequence>
<reference evidence="1 2" key="1">
    <citation type="submission" date="2023-06" db="EMBL/GenBank/DDBJ databases">
        <title>Roseiconus lacunae JC819 isolated from Gulf of Mannar region, Tamil Nadu.</title>
        <authorList>
            <person name="Pk S."/>
            <person name="Ch S."/>
            <person name="Ch V.R."/>
        </authorList>
    </citation>
    <scope>NUCLEOTIDE SEQUENCE [LARGE SCALE GENOMIC DNA]</scope>
    <source>
        <strain evidence="1 2">JC819</strain>
    </source>
</reference>
<name>A0ABT7PI21_9BACT</name>
<gene>
    <name evidence="1" type="ORF">QTN89_10675</name>
</gene>
<proteinExistence type="predicted"/>
<protein>
    <submittedName>
        <fullName evidence="1">Uncharacterized protein</fullName>
    </submittedName>
</protein>